<dbReference type="Proteomes" id="UP000054564">
    <property type="component" value="Unassembled WGS sequence"/>
</dbReference>
<dbReference type="EMBL" id="AJIL01000278">
    <property type="protein sequence ID" value="KNE90066.1"/>
    <property type="molecule type" value="Genomic_DNA"/>
</dbReference>
<keyword evidence="2" id="KW-1185">Reference proteome</keyword>
<sequence length="135" mass="15493">MAWRCSRAFSDGLEMLQSHPDGLEMLQSHPDGLEMLQSHPDGLKLIQAIGIASQRPGSEYSNWFKYSNQKTAAAFFESNRIEFEYSNQFDSKCYALIQHHLKAADCRRSSVDHRSSGQPHLNLKFNESGIQRMDW</sequence>
<comment type="caution">
    <text evidence="1">The sequence shown here is derived from an EMBL/GenBank/DDBJ whole genome shotgun (WGS) entry which is preliminary data.</text>
</comment>
<name>A0A0L0UT24_9BASI</name>
<dbReference type="AlphaFoldDB" id="A0A0L0UT24"/>
<accession>A0A0L0UT24</accession>
<reference evidence="2" key="1">
    <citation type="submission" date="2014-03" db="EMBL/GenBank/DDBJ databases">
        <title>The Genome Sequence of Puccinia striiformis f. sp. tritici PST-78.</title>
        <authorList>
            <consortium name="The Broad Institute Genome Sequencing Platform"/>
            <person name="Cuomo C."/>
            <person name="Hulbert S."/>
            <person name="Chen X."/>
            <person name="Walker B."/>
            <person name="Young S.K."/>
            <person name="Zeng Q."/>
            <person name="Gargeya S."/>
            <person name="Fitzgerald M."/>
            <person name="Haas B."/>
            <person name="Abouelleil A."/>
            <person name="Alvarado L."/>
            <person name="Arachchi H.M."/>
            <person name="Berlin A.M."/>
            <person name="Chapman S.B."/>
            <person name="Goldberg J."/>
            <person name="Griggs A."/>
            <person name="Gujja S."/>
            <person name="Hansen M."/>
            <person name="Howarth C."/>
            <person name="Imamovic A."/>
            <person name="Larimer J."/>
            <person name="McCowan C."/>
            <person name="Montmayeur A."/>
            <person name="Murphy C."/>
            <person name="Neiman D."/>
            <person name="Pearson M."/>
            <person name="Priest M."/>
            <person name="Roberts A."/>
            <person name="Saif S."/>
            <person name="Shea T."/>
            <person name="Sisk P."/>
            <person name="Sykes S."/>
            <person name="Wortman J."/>
            <person name="Nusbaum C."/>
            <person name="Birren B."/>
        </authorList>
    </citation>
    <scope>NUCLEOTIDE SEQUENCE [LARGE SCALE GENOMIC DNA]</scope>
    <source>
        <strain evidence="2">race PST-78</strain>
    </source>
</reference>
<organism evidence="1 2">
    <name type="scientific">Puccinia striiformis f. sp. tritici PST-78</name>
    <dbReference type="NCBI Taxonomy" id="1165861"/>
    <lineage>
        <taxon>Eukaryota</taxon>
        <taxon>Fungi</taxon>
        <taxon>Dikarya</taxon>
        <taxon>Basidiomycota</taxon>
        <taxon>Pucciniomycotina</taxon>
        <taxon>Pucciniomycetes</taxon>
        <taxon>Pucciniales</taxon>
        <taxon>Pucciniaceae</taxon>
        <taxon>Puccinia</taxon>
    </lineage>
</organism>
<evidence type="ECO:0000313" key="1">
    <source>
        <dbReference type="EMBL" id="KNE90066.1"/>
    </source>
</evidence>
<protein>
    <submittedName>
        <fullName evidence="1">Uncharacterized protein</fullName>
    </submittedName>
</protein>
<proteinExistence type="predicted"/>
<gene>
    <name evidence="1" type="ORF">PSTG_16471</name>
</gene>
<evidence type="ECO:0000313" key="2">
    <source>
        <dbReference type="Proteomes" id="UP000054564"/>
    </source>
</evidence>